<dbReference type="SUPFAM" id="SSF53850">
    <property type="entry name" value="Periplasmic binding protein-like II"/>
    <property type="match status" value="1"/>
</dbReference>
<keyword evidence="2" id="KW-0732">Signal</keyword>
<dbReference type="SMART" id="SM00062">
    <property type="entry name" value="PBPb"/>
    <property type="match status" value="1"/>
</dbReference>
<dbReference type="GO" id="GO:0042597">
    <property type="term" value="C:periplasmic space"/>
    <property type="evidence" value="ECO:0007669"/>
    <property type="project" value="InterPro"/>
</dbReference>
<dbReference type="Proteomes" id="UP000191980">
    <property type="component" value="Unassembled WGS sequence"/>
</dbReference>
<dbReference type="InterPro" id="IPR022455">
    <property type="entry name" value="Methanol_oxidation_MoxJ"/>
</dbReference>
<evidence type="ECO:0000256" key="1">
    <source>
        <dbReference type="ARBA" id="ARBA00010333"/>
    </source>
</evidence>
<evidence type="ECO:0000313" key="5">
    <source>
        <dbReference type="Proteomes" id="UP000191980"/>
    </source>
</evidence>
<feature type="domain" description="Solute-binding protein family 3/N-terminal" evidence="3">
    <location>
        <begin position="25"/>
        <end position="267"/>
    </location>
</feature>
<keyword evidence="5" id="KW-1185">Reference proteome</keyword>
<gene>
    <name evidence="4" type="ORF">AU255_02450</name>
</gene>
<proteinExistence type="inferred from homology"/>
<dbReference type="OrthoDB" id="176845at2"/>
<dbReference type="GO" id="GO:0046170">
    <property type="term" value="P:methanol catabolic process"/>
    <property type="evidence" value="ECO:0007669"/>
    <property type="project" value="InterPro"/>
</dbReference>
<dbReference type="InterPro" id="IPR001638">
    <property type="entry name" value="Solute-binding_3/MltF_N"/>
</dbReference>
<accession>A0A1V8M5E9</accession>
<dbReference type="Gene3D" id="3.40.190.10">
    <property type="entry name" value="Periplasmic binding protein-like II"/>
    <property type="match status" value="2"/>
</dbReference>
<dbReference type="PANTHER" id="PTHR35936">
    <property type="entry name" value="MEMBRANE-BOUND LYTIC MUREIN TRANSGLYCOSYLASE F"/>
    <property type="match status" value="1"/>
</dbReference>
<organism evidence="4 5">
    <name type="scientific">Methyloprofundus sedimenti</name>
    <dbReference type="NCBI Taxonomy" id="1420851"/>
    <lineage>
        <taxon>Bacteria</taxon>
        <taxon>Pseudomonadati</taxon>
        <taxon>Pseudomonadota</taxon>
        <taxon>Gammaproteobacteria</taxon>
        <taxon>Methylococcales</taxon>
        <taxon>Methylococcaceae</taxon>
        <taxon>Methyloprofundus</taxon>
    </lineage>
</organism>
<dbReference type="AlphaFoldDB" id="A0A1V8M5E9"/>
<dbReference type="STRING" id="1420851.AU255_02450"/>
<protein>
    <submittedName>
        <fullName evidence="4">Methanol oxidation system protein MoxJ</fullName>
    </submittedName>
</protein>
<sequence length="283" mass="32011">MGLALMTGCVVNAQPDIAMAPTGEELKVCAAEDEMPYSNKKEEGFENKLTRLMGQNLNRKIKYVYWKDPRYFIRDFLDKGLCDVVIGVDAGDPRVLTTEPYYRSAYTFISREDDDLDLKDWDSDVLRSVKRIGFIPGTPSEVMIRAIGRYSDMFNYNKELVGFKSRRNQYVKYDTRKLVNDVSSGKAEVAVLWGPSAARYVKESTTLLAMTVIPDNSIRSDGKKVGQHYSTSMAVRKGDTALLERLNHFIKQQKAEINDLLDAEGIPLLPEVKVVQLSNNKDT</sequence>
<evidence type="ECO:0000259" key="3">
    <source>
        <dbReference type="SMART" id="SM00062"/>
    </source>
</evidence>
<comment type="caution">
    <text evidence="4">The sequence shown here is derived from an EMBL/GenBank/DDBJ whole genome shotgun (WGS) entry which is preliminary data.</text>
</comment>
<comment type="similarity">
    <text evidence="1">Belongs to the bacterial solute-binding protein 3 family.</text>
</comment>
<dbReference type="Pfam" id="PF00497">
    <property type="entry name" value="SBP_bac_3"/>
    <property type="match status" value="1"/>
</dbReference>
<dbReference type="NCBIfam" id="TIGR03870">
    <property type="entry name" value="ABC_MoxJ"/>
    <property type="match status" value="1"/>
</dbReference>
<reference evidence="4 5" key="1">
    <citation type="submission" date="2015-12" db="EMBL/GenBank/DDBJ databases">
        <authorList>
            <person name="Shamseldin A."/>
            <person name="Moawad H."/>
            <person name="Abd El-Rahim W.M."/>
            <person name="Sadowsky M.J."/>
        </authorList>
    </citation>
    <scope>NUCLEOTIDE SEQUENCE [LARGE SCALE GENOMIC DNA]</scope>
    <source>
        <strain evidence="4 5">WF1</strain>
    </source>
</reference>
<dbReference type="EMBL" id="LPUF01000001">
    <property type="protein sequence ID" value="OQK16787.1"/>
    <property type="molecule type" value="Genomic_DNA"/>
</dbReference>
<dbReference type="PANTHER" id="PTHR35936:SF17">
    <property type="entry name" value="ARGININE-BINDING EXTRACELLULAR PROTEIN ARTP"/>
    <property type="match status" value="1"/>
</dbReference>
<evidence type="ECO:0000313" key="4">
    <source>
        <dbReference type="EMBL" id="OQK16787.1"/>
    </source>
</evidence>
<evidence type="ECO:0000256" key="2">
    <source>
        <dbReference type="ARBA" id="ARBA00022729"/>
    </source>
</evidence>
<name>A0A1V8M5E9_9GAMM</name>